<dbReference type="PRINTS" id="PR00344">
    <property type="entry name" value="BCTRLSENSOR"/>
</dbReference>
<reference evidence="15" key="1">
    <citation type="submission" date="2020-09" db="EMBL/GenBank/DDBJ databases">
        <title>A novel bacterium of genus Bacillus, isolated from South China Sea.</title>
        <authorList>
            <person name="Huang H."/>
            <person name="Mo K."/>
            <person name="Hu Y."/>
        </authorList>
    </citation>
    <scope>NUCLEOTIDE SEQUENCE</scope>
    <source>
        <strain evidence="15">IB182487</strain>
    </source>
</reference>
<gene>
    <name evidence="15" type="ORF">IC621_23785</name>
</gene>
<organism evidence="15 16">
    <name type="scientific">Metabacillus arenae</name>
    <dbReference type="NCBI Taxonomy" id="2771434"/>
    <lineage>
        <taxon>Bacteria</taxon>
        <taxon>Bacillati</taxon>
        <taxon>Bacillota</taxon>
        <taxon>Bacilli</taxon>
        <taxon>Bacillales</taxon>
        <taxon>Bacillaceae</taxon>
        <taxon>Metabacillus</taxon>
    </lineage>
</organism>
<dbReference type="EMBL" id="JACXAI010000048">
    <property type="protein sequence ID" value="MBD1383214.1"/>
    <property type="molecule type" value="Genomic_DNA"/>
</dbReference>
<protein>
    <recommendedName>
        <fullName evidence="3">histidine kinase</fullName>
        <ecNumber evidence="3">2.7.13.3</ecNumber>
    </recommendedName>
</protein>
<evidence type="ECO:0000256" key="5">
    <source>
        <dbReference type="ARBA" id="ARBA00022679"/>
    </source>
</evidence>
<name>A0A926NK31_9BACI</name>
<dbReference type="GO" id="GO:0000155">
    <property type="term" value="F:phosphorelay sensor kinase activity"/>
    <property type="evidence" value="ECO:0007669"/>
    <property type="project" value="TreeGrafter"/>
</dbReference>
<dbReference type="GO" id="GO:0004721">
    <property type="term" value="F:phosphoprotein phosphatase activity"/>
    <property type="evidence" value="ECO:0007669"/>
    <property type="project" value="TreeGrafter"/>
</dbReference>
<dbReference type="Pfam" id="PF02518">
    <property type="entry name" value="HATPase_c"/>
    <property type="match status" value="1"/>
</dbReference>
<keyword evidence="5" id="KW-0808">Transferase</keyword>
<keyword evidence="6 13" id="KW-0812">Transmembrane</keyword>
<evidence type="ECO:0000256" key="1">
    <source>
        <dbReference type="ARBA" id="ARBA00000085"/>
    </source>
</evidence>
<keyword evidence="4" id="KW-1003">Cell membrane</keyword>
<feature type="domain" description="Histidine kinase" evidence="14">
    <location>
        <begin position="120"/>
        <end position="323"/>
    </location>
</feature>
<comment type="subcellular location">
    <subcellularLocation>
        <location evidence="2">Cell membrane</location>
        <topology evidence="2">Multi-pass membrane protein</topology>
    </subcellularLocation>
</comment>
<dbReference type="RefSeq" id="WP_191162163.1">
    <property type="nucleotide sequence ID" value="NZ_JACXAI010000048.1"/>
</dbReference>
<comment type="caution">
    <text evidence="15">The sequence shown here is derived from an EMBL/GenBank/DDBJ whole genome shotgun (WGS) entry which is preliminary data.</text>
</comment>
<evidence type="ECO:0000256" key="10">
    <source>
        <dbReference type="ARBA" id="ARBA00022989"/>
    </source>
</evidence>
<dbReference type="AlphaFoldDB" id="A0A926NK31"/>
<keyword evidence="12 13" id="KW-0472">Membrane</keyword>
<evidence type="ECO:0000256" key="13">
    <source>
        <dbReference type="SAM" id="Phobius"/>
    </source>
</evidence>
<dbReference type="EC" id="2.7.13.3" evidence="3"/>
<keyword evidence="11" id="KW-0902">Two-component regulatory system</keyword>
<dbReference type="InterPro" id="IPR036890">
    <property type="entry name" value="HATPase_C_sf"/>
</dbReference>
<evidence type="ECO:0000259" key="14">
    <source>
        <dbReference type="PROSITE" id="PS50109"/>
    </source>
</evidence>
<dbReference type="GO" id="GO:0005524">
    <property type="term" value="F:ATP binding"/>
    <property type="evidence" value="ECO:0007669"/>
    <property type="project" value="UniProtKB-KW"/>
</dbReference>
<evidence type="ECO:0000256" key="8">
    <source>
        <dbReference type="ARBA" id="ARBA00022777"/>
    </source>
</evidence>
<keyword evidence="10 13" id="KW-1133">Transmembrane helix</keyword>
<evidence type="ECO:0000256" key="9">
    <source>
        <dbReference type="ARBA" id="ARBA00022840"/>
    </source>
</evidence>
<feature type="transmembrane region" description="Helical" evidence="13">
    <location>
        <begin position="9"/>
        <end position="28"/>
    </location>
</feature>
<dbReference type="PANTHER" id="PTHR45453">
    <property type="entry name" value="PHOSPHATE REGULON SENSOR PROTEIN PHOR"/>
    <property type="match status" value="1"/>
</dbReference>
<dbReference type="PROSITE" id="PS50109">
    <property type="entry name" value="HIS_KIN"/>
    <property type="match status" value="1"/>
</dbReference>
<evidence type="ECO:0000313" key="16">
    <source>
        <dbReference type="Proteomes" id="UP000626844"/>
    </source>
</evidence>
<sequence>MKLFIRDQLALFFFYMVQLFFTLLVFWLDGYTQIATLLYVCLLNLTFLIGYLSFRYIRNRSLYNSLSISLSTLDDMRFENQSAPLPKSFERLQKEQIQYYSQEIDNYKQKLDNHVQLINQSVHQLKTPLAVMQLMVQNRNDSFSASLNEELDRLKNGLELVLYSTRLDTFERDFSVEALNLNTFVRNTTSTNKRLFIRSKIYPQIEIDQSLTIVSDEKWLTFVLMQLITNAVRYTDKEGERILFQGQVVEGQTILEICDRGVGIPQSDLPRVFDPYFTGENGRIFQESTGMGLYLVKQVLDHLNHRIEIESVLHEGTTIRIFF</sequence>
<dbReference type="InterPro" id="IPR003594">
    <property type="entry name" value="HATPase_dom"/>
</dbReference>
<dbReference type="GO" id="GO:0005886">
    <property type="term" value="C:plasma membrane"/>
    <property type="evidence" value="ECO:0007669"/>
    <property type="project" value="UniProtKB-SubCell"/>
</dbReference>
<evidence type="ECO:0000256" key="6">
    <source>
        <dbReference type="ARBA" id="ARBA00022692"/>
    </source>
</evidence>
<keyword evidence="7" id="KW-0547">Nucleotide-binding</keyword>
<dbReference type="InterPro" id="IPR004358">
    <property type="entry name" value="Sig_transdc_His_kin-like_C"/>
</dbReference>
<accession>A0A926NK31</accession>
<dbReference type="Proteomes" id="UP000626844">
    <property type="component" value="Unassembled WGS sequence"/>
</dbReference>
<dbReference type="PANTHER" id="PTHR45453:SF2">
    <property type="entry name" value="HISTIDINE KINASE"/>
    <property type="match status" value="1"/>
</dbReference>
<feature type="transmembrane region" description="Helical" evidence="13">
    <location>
        <begin position="34"/>
        <end position="54"/>
    </location>
</feature>
<dbReference type="InterPro" id="IPR005467">
    <property type="entry name" value="His_kinase_dom"/>
</dbReference>
<proteinExistence type="predicted"/>
<evidence type="ECO:0000256" key="3">
    <source>
        <dbReference type="ARBA" id="ARBA00012438"/>
    </source>
</evidence>
<evidence type="ECO:0000256" key="4">
    <source>
        <dbReference type="ARBA" id="ARBA00022475"/>
    </source>
</evidence>
<keyword evidence="8 15" id="KW-0418">Kinase</keyword>
<evidence type="ECO:0000256" key="7">
    <source>
        <dbReference type="ARBA" id="ARBA00022741"/>
    </source>
</evidence>
<evidence type="ECO:0000313" key="15">
    <source>
        <dbReference type="EMBL" id="MBD1383214.1"/>
    </source>
</evidence>
<keyword evidence="16" id="KW-1185">Reference proteome</keyword>
<dbReference type="InterPro" id="IPR050351">
    <property type="entry name" value="BphY/WalK/GraS-like"/>
</dbReference>
<dbReference type="Gene3D" id="3.30.565.10">
    <property type="entry name" value="Histidine kinase-like ATPase, C-terminal domain"/>
    <property type="match status" value="1"/>
</dbReference>
<dbReference type="GO" id="GO:0016036">
    <property type="term" value="P:cellular response to phosphate starvation"/>
    <property type="evidence" value="ECO:0007669"/>
    <property type="project" value="TreeGrafter"/>
</dbReference>
<keyword evidence="9" id="KW-0067">ATP-binding</keyword>
<evidence type="ECO:0000256" key="11">
    <source>
        <dbReference type="ARBA" id="ARBA00023012"/>
    </source>
</evidence>
<dbReference type="SMART" id="SM00387">
    <property type="entry name" value="HATPase_c"/>
    <property type="match status" value="1"/>
</dbReference>
<evidence type="ECO:0000256" key="2">
    <source>
        <dbReference type="ARBA" id="ARBA00004651"/>
    </source>
</evidence>
<comment type="catalytic activity">
    <reaction evidence="1">
        <text>ATP + protein L-histidine = ADP + protein N-phospho-L-histidine.</text>
        <dbReference type="EC" id="2.7.13.3"/>
    </reaction>
</comment>
<evidence type="ECO:0000256" key="12">
    <source>
        <dbReference type="ARBA" id="ARBA00023136"/>
    </source>
</evidence>
<dbReference type="SUPFAM" id="SSF55874">
    <property type="entry name" value="ATPase domain of HSP90 chaperone/DNA topoisomerase II/histidine kinase"/>
    <property type="match status" value="1"/>
</dbReference>